<dbReference type="RefSeq" id="WP_013019684.1">
    <property type="nucleotide sequence ID" value="NC_013947.1"/>
</dbReference>
<dbReference type="CDD" id="cd00093">
    <property type="entry name" value="HTH_XRE"/>
    <property type="match status" value="1"/>
</dbReference>
<organism evidence="2 3">
    <name type="scientific">Stackebrandtia nassauensis (strain DSM 44728 / CIP 108903 / NRRL B-16338 / NBRC 102104 / LLR-40K-21)</name>
    <dbReference type="NCBI Taxonomy" id="446470"/>
    <lineage>
        <taxon>Bacteria</taxon>
        <taxon>Bacillati</taxon>
        <taxon>Actinomycetota</taxon>
        <taxon>Actinomycetes</taxon>
        <taxon>Glycomycetales</taxon>
        <taxon>Glycomycetaceae</taxon>
        <taxon>Stackebrandtia</taxon>
    </lineage>
</organism>
<evidence type="ECO:0000313" key="3">
    <source>
        <dbReference type="Proteomes" id="UP000000844"/>
    </source>
</evidence>
<dbReference type="EMBL" id="CP001778">
    <property type="protein sequence ID" value="ADD44113.1"/>
    <property type="molecule type" value="Genomic_DNA"/>
</dbReference>
<dbReference type="OrthoDB" id="3658635at2"/>
<sequence length="363" mass="40731">MTSRENPALLLARRLRGLREHAWPDVSLTQRDLARVLGGSRPLSVPLISSWENPQRPVVPPAERLLAYAAFFASRRSVESRPYRLLDDAELTTVERERRDRLERELLEARSEALTFQETATTPIPVGTLDGPWRFEDGKPITIVCAEVPKQQLDSLPTPDDPLRAYAELYSYADADSLLELHGHIRAANPFSEVTVRKAPELLPDDYTTHLVLLGGSDFNSATRTLIAMLKLPVMQVPAGPESRLPTMYRVEEDGRTDDHHADWDAGGTHLLSDVGQFVRAPNPLNGKRTLTICNGIDSRGVLGTVRALVDERFRERNSAYLRDRFAGCTKYGVLTRILIVDGAVVTPDWTLKETRLHEWKAT</sequence>
<name>D3Q564_STANL</name>
<accession>D3Q564</accession>
<evidence type="ECO:0000256" key="1">
    <source>
        <dbReference type="SAM" id="Coils"/>
    </source>
</evidence>
<dbReference type="KEGG" id="sna:Snas_4468"/>
<dbReference type="Proteomes" id="UP000000844">
    <property type="component" value="Chromosome"/>
</dbReference>
<dbReference type="eggNOG" id="COG1396">
    <property type="taxonomic scope" value="Bacteria"/>
</dbReference>
<gene>
    <name evidence="2" type="ordered locus">Snas_4468</name>
</gene>
<dbReference type="AlphaFoldDB" id="D3Q564"/>
<protein>
    <submittedName>
        <fullName evidence="2">Uncharacterized protein</fullName>
    </submittedName>
</protein>
<dbReference type="STRING" id="446470.Snas_4468"/>
<proteinExistence type="predicted"/>
<feature type="coiled-coil region" evidence="1">
    <location>
        <begin position="92"/>
        <end position="119"/>
    </location>
</feature>
<dbReference type="InterPro" id="IPR001387">
    <property type="entry name" value="Cro/C1-type_HTH"/>
</dbReference>
<keyword evidence="1" id="KW-0175">Coiled coil</keyword>
<evidence type="ECO:0000313" key="2">
    <source>
        <dbReference type="EMBL" id="ADD44113.1"/>
    </source>
</evidence>
<reference evidence="2 3" key="1">
    <citation type="journal article" date="2009" name="Stand. Genomic Sci.">
        <title>Complete genome sequence of Stackebrandtia nassauensis type strain (LLR-40K-21).</title>
        <authorList>
            <person name="Munk C."/>
            <person name="Lapidus A."/>
            <person name="Copeland A."/>
            <person name="Jando M."/>
            <person name="Mayilraj S."/>
            <person name="Glavina Del Rio T."/>
            <person name="Nolan M."/>
            <person name="Chen F."/>
            <person name="Lucas S."/>
            <person name="Tice H."/>
            <person name="Cheng J.F."/>
            <person name="Han C."/>
            <person name="Detter J.C."/>
            <person name="Bruce D."/>
            <person name="Goodwin L."/>
            <person name="Chain P."/>
            <person name="Pitluck S."/>
            <person name="Goker M."/>
            <person name="Ovchinikova G."/>
            <person name="Pati A."/>
            <person name="Ivanova N."/>
            <person name="Mavromatis K."/>
            <person name="Chen A."/>
            <person name="Palaniappan K."/>
            <person name="Land M."/>
            <person name="Hauser L."/>
            <person name="Chang Y.J."/>
            <person name="Jeffries C.D."/>
            <person name="Bristow J."/>
            <person name="Eisen J.A."/>
            <person name="Markowitz V."/>
            <person name="Hugenholtz P."/>
            <person name="Kyrpides N.C."/>
            <person name="Klenk H.P."/>
        </authorList>
    </citation>
    <scope>NUCLEOTIDE SEQUENCE [LARGE SCALE GENOMIC DNA]</scope>
    <source>
        <strain evidence="3">DSM 44728 / CIP 108903 / NRRL B-16338 / NBRC 102104 / LLR-40K-21</strain>
    </source>
</reference>
<dbReference type="HOGENOM" id="CLU_762700_0_0_11"/>
<keyword evidence="3" id="KW-1185">Reference proteome</keyword>